<organism evidence="8 9">
    <name type="scientific">Araneus ventricosus</name>
    <name type="common">Orbweaver spider</name>
    <name type="synonym">Epeira ventricosa</name>
    <dbReference type="NCBI Taxonomy" id="182803"/>
    <lineage>
        <taxon>Eukaryota</taxon>
        <taxon>Metazoa</taxon>
        <taxon>Ecdysozoa</taxon>
        <taxon>Arthropoda</taxon>
        <taxon>Chelicerata</taxon>
        <taxon>Arachnida</taxon>
        <taxon>Araneae</taxon>
        <taxon>Araneomorphae</taxon>
        <taxon>Entelegynae</taxon>
        <taxon>Araneoidea</taxon>
        <taxon>Araneidae</taxon>
        <taxon>Araneus</taxon>
    </lineage>
</organism>
<dbReference type="Proteomes" id="UP000499080">
    <property type="component" value="Unassembled WGS sequence"/>
</dbReference>
<dbReference type="GO" id="GO:0005737">
    <property type="term" value="C:cytoplasm"/>
    <property type="evidence" value="ECO:0007669"/>
    <property type="project" value="TreeGrafter"/>
</dbReference>
<comment type="cofactor">
    <cofactor evidence="5">
        <name>heme</name>
        <dbReference type="ChEBI" id="CHEBI:30413"/>
    </cofactor>
</comment>
<keyword evidence="2 5" id="KW-0479">Metal-binding</keyword>
<evidence type="ECO:0000313" key="9">
    <source>
        <dbReference type="Proteomes" id="UP000499080"/>
    </source>
</evidence>
<dbReference type="GO" id="GO:0020037">
    <property type="term" value="F:heme binding"/>
    <property type="evidence" value="ECO:0007669"/>
    <property type="project" value="InterPro"/>
</dbReference>
<dbReference type="GO" id="GO:0016712">
    <property type="term" value="F:oxidoreductase activity, acting on paired donors, with incorporation or reduction of molecular oxygen, reduced flavin or flavoprotein as one donor, and incorporation of one atom of oxygen"/>
    <property type="evidence" value="ECO:0007669"/>
    <property type="project" value="TreeGrafter"/>
</dbReference>
<evidence type="ECO:0000256" key="7">
    <source>
        <dbReference type="SAM" id="Phobius"/>
    </source>
</evidence>
<comment type="caution">
    <text evidence="8">The sequence shown here is derived from an EMBL/GenBank/DDBJ whole genome shotgun (WGS) entry which is preliminary data.</text>
</comment>
<protein>
    <submittedName>
        <fullName evidence="8">Cytochrome P450 1A1</fullName>
    </submittedName>
</protein>
<dbReference type="Pfam" id="PF00067">
    <property type="entry name" value="p450"/>
    <property type="match status" value="2"/>
</dbReference>
<dbReference type="PANTHER" id="PTHR24300:SF375">
    <property type="entry name" value="CYTOCHROME P450 FAMILY"/>
    <property type="match status" value="1"/>
</dbReference>
<evidence type="ECO:0000313" key="8">
    <source>
        <dbReference type="EMBL" id="GBN08667.1"/>
    </source>
</evidence>
<feature type="transmembrane region" description="Helical" evidence="7">
    <location>
        <begin position="7"/>
        <end position="30"/>
    </location>
</feature>
<gene>
    <name evidence="8" type="primary">cyp1a1_7</name>
    <name evidence="8" type="ORF">AVEN_249833_1</name>
</gene>
<evidence type="ECO:0000256" key="3">
    <source>
        <dbReference type="ARBA" id="ARBA00023004"/>
    </source>
</evidence>
<keyword evidence="9" id="KW-1185">Reference proteome</keyword>
<evidence type="ECO:0000256" key="6">
    <source>
        <dbReference type="RuleBase" id="RU000461"/>
    </source>
</evidence>
<name>A0A4Y2L4F2_ARAVE</name>
<dbReference type="InterPro" id="IPR017972">
    <property type="entry name" value="Cyt_P450_CS"/>
</dbReference>
<accession>A0A4Y2L4F2</accession>
<dbReference type="InterPro" id="IPR036396">
    <property type="entry name" value="Cyt_P450_sf"/>
</dbReference>
<evidence type="ECO:0000256" key="1">
    <source>
        <dbReference type="ARBA" id="ARBA00010617"/>
    </source>
</evidence>
<dbReference type="InterPro" id="IPR002401">
    <property type="entry name" value="Cyt_P450_E_grp-I"/>
</dbReference>
<feature type="binding site" description="axial binding residue" evidence="5">
    <location>
        <position position="533"/>
    </location>
    <ligand>
        <name>heme</name>
        <dbReference type="ChEBI" id="CHEBI:30413"/>
    </ligand>
    <ligandPart>
        <name>Fe</name>
        <dbReference type="ChEBI" id="CHEBI:18248"/>
    </ligandPart>
</feature>
<dbReference type="GO" id="GO:0006082">
    <property type="term" value="P:organic acid metabolic process"/>
    <property type="evidence" value="ECO:0007669"/>
    <property type="project" value="TreeGrafter"/>
</dbReference>
<dbReference type="InterPro" id="IPR050182">
    <property type="entry name" value="Cytochrome_P450_fam2"/>
</dbReference>
<dbReference type="OrthoDB" id="2789670at2759"/>
<evidence type="ECO:0000256" key="2">
    <source>
        <dbReference type="ARBA" id="ARBA00022723"/>
    </source>
</evidence>
<dbReference type="InterPro" id="IPR001128">
    <property type="entry name" value="Cyt_P450"/>
</dbReference>
<keyword evidence="3 5" id="KW-0408">Iron</keyword>
<keyword evidence="4 6" id="KW-0503">Monooxygenase</keyword>
<dbReference type="AlphaFoldDB" id="A0A4Y2L4F2"/>
<dbReference type="PRINTS" id="PR00385">
    <property type="entry name" value="P450"/>
</dbReference>
<dbReference type="SUPFAM" id="SSF48264">
    <property type="entry name" value="Cytochrome P450"/>
    <property type="match status" value="2"/>
</dbReference>
<proteinExistence type="inferred from homology"/>
<keyword evidence="5 6" id="KW-0349">Heme</keyword>
<dbReference type="GO" id="GO:0005506">
    <property type="term" value="F:iron ion binding"/>
    <property type="evidence" value="ECO:0007669"/>
    <property type="project" value="InterPro"/>
</dbReference>
<evidence type="ECO:0000256" key="5">
    <source>
        <dbReference type="PIRSR" id="PIRSR602401-1"/>
    </source>
</evidence>
<dbReference type="PANTHER" id="PTHR24300">
    <property type="entry name" value="CYTOCHROME P450 508A4-RELATED"/>
    <property type="match status" value="1"/>
</dbReference>
<dbReference type="GO" id="GO:0006805">
    <property type="term" value="P:xenobiotic metabolic process"/>
    <property type="evidence" value="ECO:0007669"/>
    <property type="project" value="TreeGrafter"/>
</dbReference>
<sequence>MIDGNTFAVSPVALIASLTILLISITYYMLRNRGLPPGPVGLPLFGYWPFMNNRNCHLKLKEMKERYGDIFSFRVTGCLYINLGSLRAVREAHLSKADCFNERISKFSLLSHVFEEGIGFIYGEPWEIIRKFFTKSLKRRLANSIKTNKVDTLYDSIKSTINDLKAKEGQPVNLTEILIYKCNTNLRVILFDEFGVSEEEIREINELYVSELSFKTPMNTLLCGNVARYFIFPLMPEYYKFMKSHKMIEKLLFKIIAEHKSVYSKECIRDIIDEYFEERDKRLDEGDPSAEYFTDKTLMASLIQFVADGVLSVASFTGMMAKSLIDHPEEQEKIFEEIREVIGLNRQPTIEDRSKLTYFNAFILESLRTADFFNFFPSLECTNKTLMASLIQFVGDGVLAVASFTGMLTKSLIDHPEEQEKIYEEIRRIIGLGRQPTIEDRSKLTYFNAFIFESMRTADFFNFFPSLECTRETSLSGYRIPKGANTLLNFYCVHNDPELYEEPEKFNPSRFIPVDGQRRKELPILFGAGKRACLGENFTLTQVFLFLTTIVQNFRLESAENPNSSYEQFLNGKLFICAQPRNHES</sequence>
<keyword evidence="7" id="KW-0812">Transmembrane</keyword>
<keyword evidence="7" id="KW-0472">Membrane</keyword>
<keyword evidence="7" id="KW-1133">Transmembrane helix</keyword>
<comment type="similarity">
    <text evidence="1 6">Belongs to the cytochrome P450 family.</text>
</comment>
<keyword evidence="6" id="KW-0560">Oxidoreductase</keyword>
<dbReference type="Gene3D" id="1.10.630.10">
    <property type="entry name" value="Cytochrome P450"/>
    <property type="match status" value="2"/>
</dbReference>
<evidence type="ECO:0000256" key="4">
    <source>
        <dbReference type="ARBA" id="ARBA00023033"/>
    </source>
</evidence>
<dbReference type="PROSITE" id="PS00086">
    <property type="entry name" value="CYTOCHROME_P450"/>
    <property type="match status" value="1"/>
</dbReference>
<dbReference type="EMBL" id="BGPR01005281">
    <property type="protein sequence ID" value="GBN08667.1"/>
    <property type="molecule type" value="Genomic_DNA"/>
</dbReference>
<dbReference type="PRINTS" id="PR00463">
    <property type="entry name" value="EP450I"/>
</dbReference>
<reference evidence="8 9" key="1">
    <citation type="journal article" date="2019" name="Sci. Rep.">
        <title>Orb-weaving spider Araneus ventricosus genome elucidates the spidroin gene catalogue.</title>
        <authorList>
            <person name="Kono N."/>
            <person name="Nakamura H."/>
            <person name="Ohtoshi R."/>
            <person name="Moran D.A.P."/>
            <person name="Shinohara A."/>
            <person name="Yoshida Y."/>
            <person name="Fujiwara M."/>
            <person name="Mori M."/>
            <person name="Tomita M."/>
            <person name="Arakawa K."/>
        </authorList>
    </citation>
    <scope>NUCLEOTIDE SEQUENCE [LARGE SCALE GENOMIC DNA]</scope>
</reference>